<proteinExistence type="predicted"/>
<dbReference type="InterPro" id="IPR039771">
    <property type="entry name" value="Csl4"/>
</dbReference>
<sequence>AVAPGHRLGDAEDQLAGRGTYAEAGHVYASVSGQLRQAEGSTLEVIPAEELGGAACAVPEVGAMVIARVVRMSQDRAECDIVSVGDTPLRERFRGVIRKQDIRFFEVDKIQMTECFRAGDFVRAQVLAAGDARSYVLSTALSDHLGVILAQSVAGAAMSPISWCYMKCPLTGQKEKRWDPDLVQLSTAVKTRIPQLVEERCRSARHRVNCGLIAQARHAWASADSVLYIWDYHREDPQVLVVPADSAIVSVAVCPARQGVFDSNVQWLLVLCTRLTVSLVGLQLDKSAGGLYRQPLQRPWEASVG</sequence>
<evidence type="ECO:0000256" key="2">
    <source>
        <dbReference type="ARBA" id="ARBA00022448"/>
    </source>
</evidence>
<accession>A0A813DCF8</accession>
<feature type="non-terminal residue" evidence="9">
    <location>
        <position position="305"/>
    </location>
</feature>
<dbReference type="EMBL" id="CAJNNV010001954">
    <property type="protein sequence ID" value="CAE8586208.1"/>
    <property type="molecule type" value="Genomic_DNA"/>
</dbReference>
<dbReference type="SUPFAM" id="SSF110324">
    <property type="entry name" value="Ribosomal L27 protein-like"/>
    <property type="match status" value="1"/>
</dbReference>
<dbReference type="InterPro" id="IPR019495">
    <property type="entry name" value="EXOSC1_C"/>
</dbReference>
<feature type="domain" description="Exosome complex component CSL4 C-terminal" evidence="7">
    <location>
        <begin position="89"/>
        <end position="127"/>
    </location>
</feature>
<evidence type="ECO:0000259" key="7">
    <source>
        <dbReference type="Pfam" id="PF10447"/>
    </source>
</evidence>
<evidence type="ECO:0000313" key="10">
    <source>
        <dbReference type="Proteomes" id="UP000654075"/>
    </source>
</evidence>
<dbReference type="GO" id="GO:0005737">
    <property type="term" value="C:cytoplasm"/>
    <property type="evidence" value="ECO:0007669"/>
    <property type="project" value="TreeGrafter"/>
</dbReference>
<dbReference type="GO" id="GO:0003723">
    <property type="term" value="F:RNA binding"/>
    <property type="evidence" value="ECO:0007669"/>
    <property type="project" value="InterPro"/>
</dbReference>
<dbReference type="GO" id="GO:0006396">
    <property type="term" value="P:RNA processing"/>
    <property type="evidence" value="ECO:0007669"/>
    <property type="project" value="InterPro"/>
</dbReference>
<dbReference type="CDD" id="cd05791">
    <property type="entry name" value="S1_CSL4"/>
    <property type="match status" value="1"/>
</dbReference>
<dbReference type="GO" id="GO:0005730">
    <property type="term" value="C:nucleolus"/>
    <property type="evidence" value="ECO:0007669"/>
    <property type="project" value="UniProtKB-SubCell"/>
</dbReference>
<feature type="domain" description="Nucleoporin Nup133/Nup155-like N-terminal" evidence="6">
    <location>
        <begin position="187"/>
        <end position="296"/>
    </location>
</feature>
<dbReference type="InterPro" id="IPR012340">
    <property type="entry name" value="NA-bd_OB-fold"/>
</dbReference>
<name>A0A813DCF8_POLGL</name>
<feature type="non-terminal residue" evidence="9">
    <location>
        <position position="1"/>
    </location>
</feature>
<keyword evidence="2" id="KW-0813">Transport</keyword>
<organism evidence="9 10">
    <name type="scientific">Polarella glacialis</name>
    <name type="common">Dinoflagellate</name>
    <dbReference type="NCBI Taxonomy" id="89957"/>
    <lineage>
        <taxon>Eukaryota</taxon>
        <taxon>Sar</taxon>
        <taxon>Alveolata</taxon>
        <taxon>Dinophyceae</taxon>
        <taxon>Suessiales</taxon>
        <taxon>Suessiaceae</taxon>
        <taxon>Polarella</taxon>
    </lineage>
</organism>
<dbReference type="Pfam" id="PF10447">
    <property type="entry name" value="EXOSC1"/>
    <property type="match status" value="1"/>
</dbReference>
<protein>
    <recommendedName>
        <fullName evidence="11">Exosome complex component CSL4</fullName>
    </recommendedName>
</protein>
<evidence type="ECO:0000256" key="1">
    <source>
        <dbReference type="ARBA" id="ARBA00004604"/>
    </source>
</evidence>
<evidence type="ECO:0000256" key="5">
    <source>
        <dbReference type="ARBA" id="ARBA00023242"/>
    </source>
</evidence>
<keyword evidence="10" id="KW-1185">Reference proteome</keyword>
<evidence type="ECO:0000259" key="6">
    <source>
        <dbReference type="Pfam" id="PF08801"/>
    </source>
</evidence>
<dbReference type="InterPro" id="IPR014908">
    <property type="entry name" value="Nucleoporin_Nup133/Nup155_N"/>
</dbReference>
<evidence type="ECO:0000313" key="9">
    <source>
        <dbReference type="EMBL" id="CAE8586208.1"/>
    </source>
</evidence>
<dbReference type="AlphaFoldDB" id="A0A813DCF8"/>
<dbReference type="PANTHER" id="PTHR12686">
    <property type="entry name" value="3'-5' EXORIBONUCLEASE CSL4-RELATED"/>
    <property type="match status" value="1"/>
</dbReference>
<evidence type="ECO:0008006" key="11">
    <source>
        <dbReference type="Google" id="ProtNLM"/>
    </source>
</evidence>
<keyword evidence="4" id="KW-0271">Exosome</keyword>
<dbReference type="Pfam" id="PF14382">
    <property type="entry name" value="ECR1_N"/>
    <property type="match status" value="1"/>
</dbReference>
<dbReference type="SUPFAM" id="SSF50249">
    <property type="entry name" value="Nucleic acid-binding proteins"/>
    <property type="match status" value="1"/>
</dbReference>
<gene>
    <name evidence="9" type="ORF">PGLA1383_LOCUS5089</name>
</gene>
<feature type="domain" description="Exosome complex component N-terminal" evidence="8">
    <location>
        <begin position="2"/>
        <end position="35"/>
    </location>
</feature>
<dbReference type="Gene3D" id="2.40.50.100">
    <property type="match status" value="1"/>
</dbReference>
<evidence type="ECO:0000256" key="3">
    <source>
        <dbReference type="ARBA" id="ARBA00022490"/>
    </source>
</evidence>
<keyword evidence="3" id="KW-0963">Cytoplasm</keyword>
<comment type="subcellular location">
    <subcellularLocation>
        <location evidence="1">Nucleus</location>
        <location evidence="1">Nucleolus</location>
    </subcellularLocation>
</comment>
<reference evidence="9" key="1">
    <citation type="submission" date="2021-02" db="EMBL/GenBank/DDBJ databases">
        <authorList>
            <person name="Dougan E. K."/>
            <person name="Rhodes N."/>
            <person name="Thang M."/>
            <person name="Chan C."/>
        </authorList>
    </citation>
    <scope>NUCLEOTIDE SEQUENCE</scope>
</reference>
<evidence type="ECO:0000256" key="4">
    <source>
        <dbReference type="ARBA" id="ARBA00022835"/>
    </source>
</evidence>
<dbReference type="PANTHER" id="PTHR12686:SF8">
    <property type="entry name" value="EXOSOME COMPLEX COMPONENT CSL4"/>
    <property type="match status" value="1"/>
</dbReference>
<dbReference type="Proteomes" id="UP000654075">
    <property type="component" value="Unassembled WGS sequence"/>
</dbReference>
<dbReference type="GO" id="GO:0005635">
    <property type="term" value="C:nuclear envelope"/>
    <property type="evidence" value="ECO:0007669"/>
    <property type="project" value="UniProtKB-ARBA"/>
</dbReference>
<keyword evidence="5" id="KW-0539">Nucleus</keyword>
<dbReference type="Gene3D" id="2.40.50.140">
    <property type="entry name" value="Nucleic acid-binding proteins"/>
    <property type="match status" value="1"/>
</dbReference>
<comment type="caution">
    <text evidence="9">The sequence shown here is derived from an EMBL/GenBank/DDBJ whole genome shotgun (WGS) entry which is preliminary data.</text>
</comment>
<evidence type="ECO:0000259" key="8">
    <source>
        <dbReference type="Pfam" id="PF14382"/>
    </source>
</evidence>
<dbReference type="Pfam" id="PF08801">
    <property type="entry name" value="Nucleoporin_N"/>
    <property type="match status" value="1"/>
</dbReference>
<dbReference type="OrthoDB" id="338970at2759"/>
<dbReference type="InterPro" id="IPR025721">
    <property type="entry name" value="Exosome_cplx_N_dom"/>
</dbReference>
<dbReference type="GO" id="GO:0000176">
    <property type="term" value="C:nuclear exosome (RNase complex)"/>
    <property type="evidence" value="ECO:0007669"/>
    <property type="project" value="TreeGrafter"/>
</dbReference>